<dbReference type="CDD" id="cd04335">
    <property type="entry name" value="PrdX_deacylase"/>
    <property type="match status" value="1"/>
</dbReference>
<dbReference type="InParanoid" id="H2Y7P8"/>
<dbReference type="Pfam" id="PF04073">
    <property type="entry name" value="tRNA_edit"/>
    <property type="match status" value="1"/>
</dbReference>
<dbReference type="GeneTree" id="ENSGT00440000033965"/>
<dbReference type="FunCoup" id="H2Y7P8">
    <property type="interactions" value="10"/>
</dbReference>
<dbReference type="Ensembl" id="ENSCSAVT00000001362.1">
    <property type="protein sequence ID" value="ENSCSAVP00000001346.1"/>
    <property type="gene ID" value="ENSCSAVG00000000749.1"/>
</dbReference>
<dbReference type="GO" id="GO:0002161">
    <property type="term" value="F:aminoacyl-tRNA deacylase activity"/>
    <property type="evidence" value="ECO:0007669"/>
    <property type="project" value="InterPro"/>
</dbReference>
<reference evidence="4" key="3">
    <citation type="submission" date="2025-09" db="UniProtKB">
        <authorList>
            <consortium name="Ensembl"/>
        </authorList>
    </citation>
    <scope>IDENTIFICATION</scope>
</reference>
<protein>
    <recommendedName>
        <fullName evidence="2">PrdX deacylase domain-containing protein 1</fullName>
    </recommendedName>
</protein>
<feature type="domain" description="YbaK/aminoacyl-tRNA synthetase-associated" evidence="3">
    <location>
        <begin position="25"/>
        <end position="154"/>
    </location>
</feature>
<dbReference type="Gene3D" id="3.90.960.10">
    <property type="entry name" value="YbaK/aminoacyl-tRNA synthetase-associated domain"/>
    <property type="match status" value="1"/>
</dbReference>
<dbReference type="InterPro" id="IPR040285">
    <property type="entry name" value="ProX/PRXD1"/>
</dbReference>
<evidence type="ECO:0000256" key="1">
    <source>
        <dbReference type="ARBA" id="ARBA00010201"/>
    </source>
</evidence>
<dbReference type="PANTHER" id="PTHR31423">
    <property type="entry name" value="YBAK DOMAIN-CONTAINING PROTEIN"/>
    <property type="match status" value="1"/>
</dbReference>
<evidence type="ECO:0000313" key="5">
    <source>
        <dbReference type="Proteomes" id="UP000007875"/>
    </source>
</evidence>
<sequence length="168" mass="18849">VVETEMESLLQLLKSINIKSQLIQHPEVFTVEAMMPYLSECTGVVCKNLFVKDKKKKKLWLIVAQHDRKVNLSEVAKKLSVSGGFRFADEQVLIDTLGVSQGCVTPLAVHNDKEGAVQVILDEILVSEPETMIYCHPMVNTATIGITSADFNRFLEHTKHKPLVVKFE</sequence>
<evidence type="ECO:0000259" key="3">
    <source>
        <dbReference type="Pfam" id="PF04073"/>
    </source>
</evidence>
<reference evidence="5" key="1">
    <citation type="submission" date="2003-08" db="EMBL/GenBank/DDBJ databases">
        <authorList>
            <person name="Birren B."/>
            <person name="Nusbaum C."/>
            <person name="Abebe A."/>
            <person name="Abouelleil A."/>
            <person name="Adekoya E."/>
            <person name="Ait-zahra M."/>
            <person name="Allen N."/>
            <person name="Allen T."/>
            <person name="An P."/>
            <person name="Anderson M."/>
            <person name="Anderson S."/>
            <person name="Arachchi H."/>
            <person name="Armbruster J."/>
            <person name="Bachantsang P."/>
            <person name="Baldwin J."/>
            <person name="Barry A."/>
            <person name="Bayul T."/>
            <person name="Blitshsteyn B."/>
            <person name="Bloom T."/>
            <person name="Blye J."/>
            <person name="Boguslavskiy L."/>
            <person name="Borowsky M."/>
            <person name="Boukhgalter B."/>
            <person name="Brunache A."/>
            <person name="Butler J."/>
            <person name="Calixte N."/>
            <person name="Calvo S."/>
            <person name="Camarata J."/>
            <person name="Campo K."/>
            <person name="Chang J."/>
            <person name="Cheshatsang Y."/>
            <person name="Citroen M."/>
            <person name="Collymore A."/>
            <person name="Considine T."/>
            <person name="Cook A."/>
            <person name="Cooke P."/>
            <person name="Corum B."/>
            <person name="Cuomo C."/>
            <person name="David R."/>
            <person name="Dawoe T."/>
            <person name="Degray S."/>
            <person name="Dodge S."/>
            <person name="Dooley K."/>
            <person name="Dorje P."/>
            <person name="Dorjee K."/>
            <person name="Dorris L."/>
            <person name="Duffey N."/>
            <person name="Dupes A."/>
            <person name="Elkins T."/>
            <person name="Engels R."/>
            <person name="Erickson J."/>
            <person name="Farina A."/>
            <person name="Faro S."/>
            <person name="Ferreira P."/>
            <person name="Fischer H."/>
            <person name="Fitzgerald M."/>
            <person name="Foley K."/>
            <person name="Gage D."/>
            <person name="Galagan J."/>
            <person name="Gearin G."/>
            <person name="Gnerre S."/>
            <person name="Gnirke A."/>
            <person name="Goyette A."/>
            <person name="Graham J."/>
            <person name="Grandbois E."/>
            <person name="Gyaltsen K."/>
            <person name="Hafez N."/>
            <person name="Hagopian D."/>
            <person name="Hagos B."/>
            <person name="Hall J."/>
            <person name="Hatcher B."/>
            <person name="Heller A."/>
            <person name="Higgins H."/>
            <person name="Honan T."/>
            <person name="Horn A."/>
            <person name="Houde N."/>
            <person name="Hughes L."/>
            <person name="Hulme W."/>
            <person name="Husby E."/>
            <person name="Iliev I."/>
            <person name="Jaffe D."/>
            <person name="Jones C."/>
            <person name="Kamal M."/>
            <person name="Kamat A."/>
            <person name="Kamvysselis M."/>
            <person name="Karlsson E."/>
            <person name="Kells C."/>
            <person name="Kieu A."/>
            <person name="Kisner P."/>
            <person name="Kodira C."/>
            <person name="Kulbokas E."/>
            <person name="Labutti K."/>
            <person name="Lama D."/>
            <person name="Landers T."/>
            <person name="Leger J."/>
            <person name="Levine S."/>
            <person name="Lewis D."/>
            <person name="Lewis T."/>
            <person name="Lindblad-toh K."/>
            <person name="Liu X."/>
            <person name="Lokyitsang T."/>
            <person name="Lokyitsang Y."/>
            <person name="Lucien O."/>
            <person name="Lui A."/>
            <person name="Ma L.J."/>
            <person name="Mabbitt R."/>
            <person name="Macdonald J."/>
            <person name="Maclean C."/>
            <person name="Major J."/>
            <person name="Manning J."/>
            <person name="Marabella R."/>
            <person name="Maru K."/>
            <person name="Matthews C."/>
            <person name="Mauceli E."/>
            <person name="Mccarthy M."/>
            <person name="Mcdonough S."/>
            <person name="Mcghee T."/>
            <person name="Meldrim J."/>
            <person name="Meneus L."/>
            <person name="Mesirov J."/>
            <person name="Mihalev A."/>
            <person name="Mihova T."/>
            <person name="Mikkelsen T."/>
            <person name="Mlenga V."/>
            <person name="Moru K."/>
            <person name="Mozes J."/>
            <person name="Mulrain L."/>
            <person name="Munson G."/>
            <person name="Naylor J."/>
            <person name="Newes C."/>
            <person name="Nguyen C."/>
            <person name="Nguyen N."/>
            <person name="Nguyen T."/>
            <person name="Nicol R."/>
            <person name="Nielsen C."/>
            <person name="Nizzari M."/>
            <person name="Norbu C."/>
            <person name="Norbu N."/>
            <person name="O'donnell P."/>
            <person name="Okoawo O."/>
            <person name="O'leary S."/>
            <person name="Omotosho B."/>
            <person name="O'neill K."/>
            <person name="Osman S."/>
            <person name="Parker S."/>
            <person name="Perrin D."/>
            <person name="Phunkhang P."/>
            <person name="Piqani B."/>
            <person name="Purcell S."/>
            <person name="Rachupka T."/>
            <person name="Ramasamy U."/>
            <person name="Rameau R."/>
            <person name="Ray V."/>
            <person name="Raymond C."/>
            <person name="Retta R."/>
            <person name="Richardson S."/>
            <person name="Rise C."/>
            <person name="Rodriguez J."/>
            <person name="Rogers J."/>
            <person name="Rogov P."/>
            <person name="Rutman M."/>
            <person name="Schupbach R."/>
            <person name="Seaman C."/>
            <person name="Settipalli S."/>
            <person name="Sharpe T."/>
            <person name="Sheridan J."/>
            <person name="Sherpa N."/>
            <person name="Shi J."/>
            <person name="Smirnov S."/>
            <person name="Smith C."/>
            <person name="Sougnez C."/>
            <person name="Spencer B."/>
            <person name="Stalker J."/>
            <person name="Stange-thomann N."/>
            <person name="Stavropoulos S."/>
            <person name="Stetson K."/>
            <person name="Stone C."/>
            <person name="Stone S."/>
            <person name="Stubbs M."/>
            <person name="Talamas J."/>
            <person name="Tchuinga P."/>
            <person name="Tenzing P."/>
            <person name="Tesfaye S."/>
            <person name="Theodore J."/>
            <person name="Thoulutsang Y."/>
            <person name="Topham K."/>
            <person name="Towey S."/>
            <person name="Tsamla T."/>
            <person name="Tsomo N."/>
            <person name="Vallee D."/>
            <person name="Vassiliev H."/>
            <person name="Venkataraman V."/>
            <person name="Vinson J."/>
            <person name="Vo A."/>
            <person name="Wade C."/>
            <person name="Wang S."/>
            <person name="Wangchuk T."/>
            <person name="Wangdi T."/>
            <person name="Whittaker C."/>
            <person name="Wilkinson J."/>
            <person name="Wu Y."/>
            <person name="Wyman D."/>
            <person name="Yadav S."/>
            <person name="Yang S."/>
            <person name="Yang X."/>
            <person name="Yeager S."/>
            <person name="Yee E."/>
            <person name="Young G."/>
            <person name="Zainoun J."/>
            <person name="Zembeck L."/>
            <person name="Zimmer A."/>
            <person name="Zody M."/>
            <person name="Lander E."/>
        </authorList>
    </citation>
    <scope>NUCLEOTIDE SEQUENCE [LARGE SCALE GENOMIC DNA]</scope>
</reference>
<dbReference type="SUPFAM" id="SSF55826">
    <property type="entry name" value="YbaK/ProRS associated domain"/>
    <property type="match status" value="1"/>
</dbReference>
<dbReference type="AlphaFoldDB" id="H2Y7P8"/>
<dbReference type="Proteomes" id="UP000007875">
    <property type="component" value="Unassembled WGS sequence"/>
</dbReference>
<keyword evidence="5" id="KW-1185">Reference proteome</keyword>
<evidence type="ECO:0000313" key="4">
    <source>
        <dbReference type="Ensembl" id="ENSCSAVP00000001346.1"/>
    </source>
</evidence>
<dbReference type="HOGENOM" id="CLU_104635_2_1_1"/>
<dbReference type="InterPro" id="IPR036754">
    <property type="entry name" value="YbaK/aa-tRNA-synt-asso_dom_sf"/>
</dbReference>
<accession>H2Y7P8</accession>
<dbReference type="PANTHER" id="PTHR31423:SF3">
    <property type="entry name" value="PROLYL-TRNA SYNTHETASE ASSOCIATED DOMAIN-CONTAINING PROTEIN 1-RELATED"/>
    <property type="match status" value="1"/>
</dbReference>
<reference evidence="4" key="2">
    <citation type="submission" date="2025-08" db="UniProtKB">
        <authorList>
            <consortium name="Ensembl"/>
        </authorList>
    </citation>
    <scope>IDENTIFICATION</scope>
</reference>
<dbReference type="OMA" id="AGAHTKN"/>
<proteinExistence type="inferred from homology"/>
<name>H2Y7P8_CIOSA</name>
<organism evidence="4 5">
    <name type="scientific">Ciona savignyi</name>
    <name type="common">Pacific transparent sea squirt</name>
    <dbReference type="NCBI Taxonomy" id="51511"/>
    <lineage>
        <taxon>Eukaryota</taxon>
        <taxon>Metazoa</taxon>
        <taxon>Chordata</taxon>
        <taxon>Tunicata</taxon>
        <taxon>Ascidiacea</taxon>
        <taxon>Phlebobranchia</taxon>
        <taxon>Cionidae</taxon>
        <taxon>Ciona</taxon>
    </lineage>
</organism>
<dbReference type="FunFam" id="3.90.960.10:FF:000005">
    <property type="entry name" value="Putative prolyl-tRNA synthetase"/>
    <property type="match status" value="1"/>
</dbReference>
<evidence type="ECO:0000256" key="2">
    <source>
        <dbReference type="ARBA" id="ARBA00031612"/>
    </source>
</evidence>
<dbReference type="InterPro" id="IPR007214">
    <property type="entry name" value="YbaK/aa-tRNA-synth-assoc-dom"/>
</dbReference>
<comment type="similarity">
    <text evidence="1">Belongs to the PRORSD1 family.</text>
</comment>
<dbReference type="eggNOG" id="ENOG502QT6S">
    <property type="taxonomic scope" value="Eukaryota"/>
</dbReference>